<feature type="region of interest" description="Disordered" evidence="1">
    <location>
        <begin position="36"/>
        <end position="100"/>
    </location>
</feature>
<evidence type="ECO:0000256" key="1">
    <source>
        <dbReference type="SAM" id="MobiDB-lite"/>
    </source>
</evidence>
<feature type="compositionally biased region" description="Basic and acidic residues" evidence="1">
    <location>
        <begin position="91"/>
        <end position="100"/>
    </location>
</feature>
<comment type="caution">
    <text evidence="2">The sequence shown here is derived from an EMBL/GenBank/DDBJ whole genome shotgun (WGS) entry which is preliminary data.</text>
</comment>
<name>A0A699IMD6_TANCI</name>
<evidence type="ECO:0000313" key="2">
    <source>
        <dbReference type="EMBL" id="GEZ63150.1"/>
    </source>
</evidence>
<dbReference type="AlphaFoldDB" id="A0A699IMD6"/>
<protein>
    <submittedName>
        <fullName evidence="2">Uncharacterized protein</fullName>
    </submittedName>
</protein>
<proteinExistence type="predicted"/>
<feature type="compositionally biased region" description="Basic residues" evidence="1">
    <location>
        <begin position="79"/>
        <end position="89"/>
    </location>
</feature>
<organism evidence="2">
    <name type="scientific">Tanacetum cinerariifolium</name>
    <name type="common">Dalmatian daisy</name>
    <name type="synonym">Chrysanthemum cinerariifolium</name>
    <dbReference type="NCBI Taxonomy" id="118510"/>
    <lineage>
        <taxon>Eukaryota</taxon>
        <taxon>Viridiplantae</taxon>
        <taxon>Streptophyta</taxon>
        <taxon>Embryophyta</taxon>
        <taxon>Tracheophyta</taxon>
        <taxon>Spermatophyta</taxon>
        <taxon>Magnoliopsida</taxon>
        <taxon>eudicotyledons</taxon>
        <taxon>Gunneridae</taxon>
        <taxon>Pentapetalae</taxon>
        <taxon>asterids</taxon>
        <taxon>campanulids</taxon>
        <taxon>Asterales</taxon>
        <taxon>Asteraceae</taxon>
        <taxon>Asteroideae</taxon>
        <taxon>Anthemideae</taxon>
        <taxon>Anthemidinae</taxon>
        <taxon>Tanacetum</taxon>
    </lineage>
</organism>
<gene>
    <name evidence="2" type="ORF">Tci_535123</name>
</gene>
<sequence length="139" mass="15785">MDSSTSFQENQPYSPLNRVTFDMNFEQLMYNHDYYAGQGSGHDNHDNYPSQDYSMDRGSVYGSSPVDDDSLVKDMSPVKARKPSKRASKAKTNDNKEPPKDWTMAKEIVLCKVGAMCQKIASKEMLKRLRGFGMRSKLV</sequence>
<accession>A0A699IMD6</accession>
<reference evidence="2" key="1">
    <citation type="journal article" date="2019" name="Sci. Rep.">
        <title>Draft genome of Tanacetum cinerariifolium, the natural source of mosquito coil.</title>
        <authorList>
            <person name="Yamashiro T."/>
            <person name="Shiraishi A."/>
            <person name="Satake H."/>
            <person name="Nakayama K."/>
        </authorList>
    </citation>
    <scope>NUCLEOTIDE SEQUENCE</scope>
</reference>
<dbReference type="EMBL" id="BKCJ010302975">
    <property type="protein sequence ID" value="GEZ63150.1"/>
    <property type="molecule type" value="Genomic_DNA"/>
</dbReference>